<proteinExistence type="predicted"/>
<comment type="caution">
    <text evidence="1">The sequence shown here is derived from an EMBL/GenBank/DDBJ whole genome shotgun (WGS) entry which is preliminary data.</text>
</comment>
<dbReference type="EMBL" id="CAKOGL010000021">
    <property type="protein sequence ID" value="CAH2099327.1"/>
    <property type="molecule type" value="Genomic_DNA"/>
</dbReference>
<dbReference type="Proteomes" id="UP001153954">
    <property type="component" value="Unassembled WGS sequence"/>
</dbReference>
<organism evidence="1 2">
    <name type="scientific">Euphydryas editha</name>
    <name type="common">Edith's checkerspot</name>
    <dbReference type="NCBI Taxonomy" id="104508"/>
    <lineage>
        <taxon>Eukaryota</taxon>
        <taxon>Metazoa</taxon>
        <taxon>Ecdysozoa</taxon>
        <taxon>Arthropoda</taxon>
        <taxon>Hexapoda</taxon>
        <taxon>Insecta</taxon>
        <taxon>Pterygota</taxon>
        <taxon>Neoptera</taxon>
        <taxon>Endopterygota</taxon>
        <taxon>Lepidoptera</taxon>
        <taxon>Glossata</taxon>
        <taxon>Ditrysia</taxon>
        <taxon>Papilionoidea</taxon>
        <taxon>Nymphalidae</taxon>
        <taxon>Nymphalinae</taxon>
        <taxon>Euphydryas</taxon>
    </lineage>
</organism>
<protein>
    <submittedName>
        <fullName evidence="1">Uncharacterized protein</fullName>
    </submittedName>
</protein>
<keyword evidence="2" id="KW-1185">Reference proteome</keyword>
<reference evidence="1" key="1">
    <citation type="submission" date="2022-03" db="EMBL/GenBank/DDBJ databases">
        <authorList>
            <person name="Tunstrom K."/>
        </authorList>
    </citation>
    <scope>NUCLEOTIDE SEQUENCE</scope>
</reference>
<sequence length="81" mass="9451">MDRNSIEVIEKKIMLNVYTVPSPISVENSTFEIIDEYIHLEKKIQLCRPDIESEANRRIQLGLADFGKLMMITTDERRLPT</sequence>
<dbReference type="AlphaFoldDB" id="A0AAU9UJK5"/>
<accession>A0AAU9UJK5</accession>
<gene>
    <name evidence="1" type="ORF">EEDITHA_LOCUS14322</name>
</gene>
<name>A0AAU9UJK5_EUPED</name>
<evidence type="ECO:0000313" key="1">
    <source>
        <dbReference type="EMBL" id="CAH2099327.1"/>
    </source>
</evidence>
<evidence type="ECO:0000313" key="2">
    <source>
        <dbReference type="Proteomes" id="UP001153954"/>
    </source>
</evidence>